<dbReference type="GO" id="GO:0000976">
    <property type="term" value="F:transcription cis-regulatory region binding"/>
    <property type="evidence" value="ECO:0007669"/>
    <property type="project" value="TreeGrafter"/>
</dbReference>
<dbReference type="EMBL" id="AP012029">
    <property type="protein sequence ID" value="BAJ64565.1"/>
    <property type="molecule type" value="Genomic_DNA"/>
</dbReference>
<dbReference type="SUPFAM" id="SSF48498">
    <property type="entry name" value="Tetracyclin repressor-like, C-terminal domain"/>
    <property type="match status" value="1"/>
</dbReference>
<evidence type="ECO:0000256" key="2">
    <source>
        <dbReference type="PROSITE-ProRule" id="PRU00335"/>
    </source>
</evidence>
<dbReference type="InterPro" id="IPR036271">
    <property type="entry name" value="Tet_transcr_reg_TetR-rel_C_sf"/>
</dbReference>
<accession>E8MZL7</accession>
<name>E8MZL7_ANATU</name>
<dbReference type="AlphaFoldDB" id="E8MZL7"/>
<feature type="domain" description="HTH tetR-type" evidence="3">
    <location>
        <begin position="1"/>
        <end position="59"/>
    </location>
</feature>
<dbReference type="Pfam" id="PF00440">
    <property type="entry name" value="TetR_N"/>
    <property type="match status" value="1"/>
</dbReference>
<proteinExistence type="predicted"/>
<evidence type="ECO:0000313" key="4">
    <source>
        <dbReference type="EMBL" id="BAJ64565.1"/>
    </source>
</evidence>
<dbReference type="Gene3D" id="1.10.10.60">
    <property type="entry name" value="Homeodomain-like"/>
    <property type="match status" value="1"/>
</dbReference>
<dbReference type="KEGG" id="atm:ANT_25390"/>
<dbReference type="FunCoup" id="E8MZL7">
    <property type="interactions" value="15"/>
</dbReference>
<keyword evidence="1 2" id="KW-0238">DNA-binding</keyword>
<dbReference type="PRINTS" id="PR00455">
    <property type="entry name" value="HTHTETR"/>
</dbReference>
<dbReference type="PROSITE" id="PS50977">
    <property type="entry name" value="HTH_TETR_2"/>
    <property type="match status" value="1"/>
</dbReference>
<dbReference type="GO" id="GO:0003700">
    <property type="term" value="F:DNA-binding transcription factor activity"/>
    <property type="evidence" value="ECO:0007669"/>
    <property type="project" value="TreeGrafter"/>
</dbReference>
<gene>
    <name evidence="4" type="ordered locus">ANT_25390</name>
</gene>
<dbReference type="InterPro" id="IPR023772">
    <property type="entry name" value="DNA-bd_HTH_TetR-type_CS"/>
</dbReference>
<organism evidence="4 5">
    <name type="scientific">Anaerolinea thermophila (strain DSM 14523 / JCM 11388 / NBRC 100420 / UNI-1)</name>
    <dbReference type="NCBI Taxonomy" id="926569"/>
    <lineage>
        <taxon>Bacteria</taxon>
        <taxon>Bacillati</taxon>
        <taxon>Chloroflexota</taxon>
        <taxon>Anaerolineae</taxon>
        <taxon>Anaerolineales</taxon>
        <taxon>Anaerolineaceae</taxon>
        <taxon>Anaerolinea</taxon>
    </lineage>
</organism>
<dbReference type="eggNOG" id="COG1309">
    <property type="taxonomic scope" value="Bacteria"/>
</dbReference>
<dbReference type="PANTHER" id="PTHR30055">
    <property type="entry name" value="HTH-TYPE TRANSCRIPTIONAL REGULATOR RUTR"/>
    <property type="match status" value="1"/>
</dbReference>
<keyword evidence="5" id="KW-1185">Reference proteome</keyword>
<dbReference type="InterPro" id="IPR001647">
    <property type="entry name" value="HTH_TetR"/>
</dbReference>
<dbReference type="PROSITE" id="PS01081">
    <property type="entry name" value="HTH_TETR_1"/>
    <property type="match status" value="1"/>
</dbReference>
<dbReference type="InterPro" id="IPR009057">
    <property type="entry name" value="Homeodomain-like_sf"/>
</dbReference>
<dbReference type="HOGENOM" id="CLU_069356_12_8_0"/>
<feature type="DNA-binding region" description="H-T-H motif" evidence="2">
    <location>
        <begin position="22"/>
        <end position="41"/>
    </location>
</feature>
<evidence type="ECO:0000256" key="1">
    <source>
        <dbReference type="ARBA" id="ARBA00023125"/>
    </source>
</evidence>
<dbReference type="InterPro" id="IPR050109">
    <property type="entry name" value="HTH-type_TetR-like_transc_reg"/>
</dbReference>
<dbReference type="STRING" id="926569.ANT_25390"/>
<dbReference type="SUPFAM" id="SSF46689">
    <property type="entry name" value="Homeodomain-like"/>
    <property type="match status" value="1"/>
</dbReference>
<evidence type="ECO:0000313" key="5">
    <source>
        <dbReference type="Proteomes" id="UP000008922"/>
    </source>
</evidence>
<reference evidence="4 5" key="1">
    <citation type="submission" date="2010-12" db="EMBL/GenBank/DDBJ databases">
        <title>Whole genome sequence of Anaerolinea thermophila UNI-1.</title>
        <authorList>
            <person name="Narita-Yamada S."/>
            <person name="Kishi E."/>
            <person name="Watanabe Y."/>
            <person name="Takasaki K."/>
            <person name="Ankai A."/>
            <person name="Oguchi A."/>
            <person name="Fukui S."/>
            <person name="Takahashi M."/>
            <person name="Yashiro I."/>
            <person name="Hosoyama A."/>
            <person name="Sekiguchi Y."/>
            <person name="Hanada S."/>
            <person name="Fujita N."/>
        </authorList>
    </citation>
    <scope>NUCLEOTIDE SEQUENCE [LARGE SCALE GENOMIC DNA]</scope>
    <source>
        <strain evidence="5">DSM 14523 / JCM 11388 / NBRC 100420 / UNI-1</strain>
    </source>
</reference>
<dbReference type="InParanoid" id="E8MZL7"/>
<dbReference type="PANTHER" id="PTHR30055:SF237">
    <property type="entry name" value="TRANSCRIPTIONAL REPRESSOR MCE3R"/>
    <property type="match status" value="1"/>
</dbReference>
<dbReference type="Gene3D" id="1.10.357.10">
    <property type="entry name" value="Tetracycline Repressor, domain 2"/>
    <property type="match status" value="1"/>
</dbReference>
<dbReference type="Proteomes" id="UP000008922">
    <property type="component" value="Chromosome"/>
</dbReference>
<sequence length="186" mass="21600">MRQRILREATRQFVERGFDGVSIRDLAEACQVTNAALYYHFPDKEHLFLEILEQGLENFTRILRNAREKYPASTQDCLKEFILGIFTQVPPESRGVMRLATQEMEKLSPGLREKFKEIYAKEFLHPLEEILREGQARGEVRPLPSNLLVWAFLGIFYPFLASESHPNFSADTPEILLSIFWKGIQP</sequence>
<protein>
    <submittedName>
        <fullName evidence="4">TetR family transcriptional regulator</fullName>
    </submittedName>
</protein>
<evidence type="ECO:0000259" key="3">
    <source>
        <dbReference type="PROSITE" id="PS50977"/>
    </source>
</evidence>